<evidence type="ECO:0000313" key="9">
    <source>
        <dbReference type="EMBL" id="WRP14300.1"/>
    </source>
</evidence>
<dbReference type="InterPro" id="IPR037294">
    <property type="entry name" value="ABC_BtuC-like"/>
</dbReference>
<feature type="transmembrane region" description="Helical" evidence="8">
    <location>
        <begin position="181"/>
        <end position="199"/>
    </location>
</feature>
<dbReference type="RefSeq" id="WP_324668610.1">
    <property type="nucleotide sequence ID" value="NZ_CP141614.1"/>
</dbReference>
<evidence type="ECO:0000256" key="5">
    <source>
        <dbReference type="ARBA" id="ARBA00022692"/>
    </source>
</evidence>
<evidence type="ECO:0000256" key="6">
    <source>
        <dbReference type="ARBA" id="ARBA00022989"/>
    </source>
</evidence>
<feature type="transmembrane region" description="Helical" evidence="8">
    <location>
        <begin position="106"/>
        <end position="127"/>
    </location>
</feature>
<feature type="transmembrane region" description="Helical" evidence="8">
    <location>
        <begin position="264"/>
        <end position="285"/>
    </location>
</feature>
<dbReference type="Pfam" id="PF01032">
    <property type="entry name" value="FecCD"/>
    <property type="match status" value="1"/>
</dbReference>
<dbReference type="Gene3D" id="1.10.3470.10">
    <property type="entry name" value="ABC transporter involved in vitamin B12 uptake, BtuC"/>
    <property type="match status" value="1"/>
</dbReference>
<keyword evidence="3" id="KW-0813">Transport</keyword>
<comment type="subcellular location">
    <subcellularLocation>
        <location evidence="1">Cell membrane</location>
        <topology evidence="1">Multi-pass membrane protein</topology>
    </subcellularLocation>
</comment>
<name>A0ABZ1BP71_9FIRM</name>
<feature type="transmembrane region" description="Helical" evidence="8">
    <location>
        <begin position="291"/>
        <end position="310"/>
    </location>
</feature>
<comment type="similarity">
    <text evidence="2">Belongs to the binding-protein-dependent transport system permease family. FecCD subfamily.</text>
</comment>
<evidence type="ECO:0000256" key="7">
    <source>
        <dbReference type="ARBA" id="ARBA00023136"/>
    </source>
</evidence>
<keyword evidence="5 8" id="KW-0812">Transmembrane</keyword>
<keyword evidence="10" id="KW-1185">Reference proteome</keyword>
<keyword evidence="6 8" id="KW-1133">Transmembrane helix</keyword>
<dbReference type="EMBL" id="CP141614">
    <property type="protein sequence ID" value="WRP14300.1"/>
    <property type="molecule type" value="Genomic_DNA"/>
</dbReference>
<evidence type="ECO:0000256" key="1">
    <source>
        <dbReference type="ARBA" id="ARBA00004651"/>
    </source>
</evidence>
<feature type="transmembrane region" description="Helical" evidence="8">
    <location>
        <begin position="46"/>
        <end position="66"/>
    </location>
</feature>
<organism evidence="9 10">
    <name type="scientific">Geochorda subterranea</name>
    <dbReference type="NCBI Taxonomy" id="3109564"/>
    <lineage>
        <taxon>Bacteria</taxon>
        <taxon>Bacillati</taxon>
        <taxon>Bacillota</taxon>
        <taxon>Limnochordia</taxon>
        <taxon>Limnochordales</taxon>
        <taxon>Geochordaceae</taxon>
        <taxon>Geochorda</taxon>
    </lineage>
</organism>
<sequence>MATALLAGGLASLALVSIFVGVVPVTPASLWELTPLQAQIVWASRLPRLASILLAGAGLSIAGLIMQQLARNRFVSPTTAGVMDGARLGVLVAVLLAGSSSMLQRIAIAFLFALGAALAFMAIVRRVQLRDPIFIPLVGLMFGNVINAAATYIAYRHNLLQTLVAWLHGDFSTVLRGRYELLYLVVPLVALAYAYAYRFTIAGMGDEAATSLGIDYQRVVHVGLAIVASVSAVVVLTVGSLPFLGLIVPNLVSLYRGDNMRYALLDTALLGALLVLICDIIGRVVVFPYEVSVGLVMGILGSAAFLALLVRSRYRAG</sequence>
<dbReference type="SUPFAM" id="SSF81345">
    <property type="entry name" value="ABC transporter involved in vitamin B12 uptake, BtuC"/>
    <property type="match status" value="1"/>
</dbReference>
<dbReference type="PANTHER" id="PTHR30472">
    <property type="entry name" value="FERRIC ENTEROBACTIN TRANSPORT SYSTEM PERMEASE PROTEIN"/>
    <property type="match status" value="1"/>
</dbReference>
<dbReference type="InterPro" id="IPR000522">
    <property type="entry name" value="ABC_transptr_permease_BtuC"/>
</dbReference>
<evidence type="ECO:0000256" key="2">
    <source>
        <dbReference type="ARBA" id="ARBA00007935"/>
    </source>
</evidence>
<feature type="transmembrane region" description="Helical" evidence="8">
    <location>
        <begin position="219"/>
        <end position="252"/>
    </location>
</feature>
<proteinExistence type="inferred from homology"/>
<evidence type="ECO:0000256" key="4">
    <source>
        <dbReference type="ARBA" id="ARBA00022475"/>
    </source>
</evidence>
<keyword evidence="7 8" id="KW-0472">Membrane</keyword>
<protein>
    <submittedName>
        <fullName evidence="9">Iron chelate uptake ABC transporter family permease subunit</fullName>
    </submittedName>
</protein>
<feature type="transmembrane region" description="Helical" evidence="8">
    <location>
        <begin position="133"/>
        <end position="155"/>
    </location>
</feature>
<evidence type="ECO:0000256" key="8">
    <source>
        <dbReference type="SAM" id="Phobius"/>
    </source>
</evidence>
<gene>
    <name evidence="9" type="ORF">VLY81_12885</name>
</gene>
<dbReference type="Proteomes" id="UP001333102">
    <property type="component" value="Chromosome"/>
</dbReference>
<evidence type="ECO:0000256" key="3">
    <source>
        <dbReference type="ARBA" id="ARBA00022448"/>
    </source>
</evidence>
<dbReference type="PANTHER" id="PTHR30472:SF27">
    <property type="entry name" value="PETROBACTIN IMPORT SYSTEM PERMEASE PROTEIN YCLN"/>
    <property type="match status" value="1"/>
</dbReference>
<dbReference type="CDD" id="cd06550">
    <property type="entry name" value="TM_ABC_iron-siderophores_like"/>
    <property type="match status" value="1"/>
</dbReference>
<reference evidence="10" key="1">
    <citation type="submission" date="2023-12" db="EMBL/GenBank/DDBJ databases">
        <title>Novel isolates from deep terrestrial aquifers shed light on the physiology and ecology of the class Limnochordia.</title>
        <authorList>
            <person name="Karnachuk O.V."/>
            <person name="Lukina A.P."/>
            <person name="Avakyan M.R."/>
            <person name="Kadnikov V."/>
            <person name="Begmatov S."/>
            <person name="Beletsky A.V."/>
            <person name="Mardanov A.V."/>
            <person name="Ravin N.V."/>
        </authorList>
    </citation>
    <scope>NUCLEOTIDE SEQUENCE [LARGE SCALE GENOMIC DNA]</scope>
    <source>
        <strain evidence="10">LN</strain>
    </source>
</reference>
<evidence type="ECO:0000313" key="10">
    <source>
        <dbReference type="Proteomes" id="UP001333102"/>
    </source>
</evidence>
<keyword evidence="4" id="KW-1003">Cell membrane</keyword>
<accession>A0ABZ1BP71</accession>